<dbReference type="RefSeq" id="WP_055401755.1">
    <property type="nucleotide sequence ID" value="NZ_CP192460.1"/>
</dbReference>
<dbReference type="PANTHER" id="PTHR43674:SF2">
    <property type="entry name" value="BETA-UREIDOPROPIONASE"/>
    <property type="match status" value="1"/>
</dbReference>
<dbReference type="PROSITE" id="PS50263">
    <property type="entry name" value="CN_HYDROLASE"/>
    <property type="match status" value="1"/>
</dbReference>
<evidence type="ECO:0000259" key="2">
    <source>
        <dbReference type="PROSITE" id="PS50263"/>
    </source>
</evidence>
<organism evidence="3 4">
    <name type="scientific">Acidovorax facilis</name>
    <dbReference type="NCBI Taxonomy" id="12917"/>
    <lineage>
        <taxon>Bacteria</taxon>
        <taxon>Pseudomonadati</taxon>
        <taxon>Pseudomonadota</taxon>
        <taxon>Betaproteobacteria</taxon>
        <taxon>Burkholderiales</taxon>
        <taxon>Comamonadaceae</taxon>
        <taxon>Acidovorax</taxon>
    </lineage>
</organism>
<accession>A0ABV8DK49</accession>
<dbReference type="Proteomes" id="UP001595693">
    <property type="component" value="Unassembled WGS sequence"/>
</dbReference>
<evidence type="ECO:0000313" key="3">
    <source>
        <dbReference type="EMBL" id="MFC3938682.1"/>
    </source>
</evidence>
<dbReference type="Pfam" id="PF00795">
    <property type="entry name" value="CN_hydrolase"/>
    <property type="match status" value="1"/>
</dbReference>
<sequence>MKPSLSTPLRVAAAQSPSAPGDVARNVQTHLAFVRTAVHERVLVLVFPELSLTGYEPNLLAANVLSADHPALAPLRQSAQQHGITLVVGAPAAPVVAGALPAIGAWVLGADGSVALYRKRHLHPSEERFASAGTDDAQVLLLAGEPTALAVCADITHPEHAMAASNAGAALYAAGVLISEKAYGAESALLQGYARDHDMAVLVANYSGPSGGYVSAGRSAFWAPGGHCVAAAPGDSPSLVWAARGDSGWTGGVVELVG</sequence>
<gene>
    <name evidence="3" type="ORF">ACFOW3_29090</name>
</gene>
<dbReference type="InterPro" id="IPR050345">
    <property type="entry name" value="Aliph_Amidase/BUP"/>
</dbReference>
<evidence type="ECO:0000256" key="1">
    <source>
        <dbReference type="ARBA" id="ARBA00022801"/>
    </source>
</evidence>
<dbReference type="PANTHER" id="PTHR43674">
    <property type="entry name" value="NITRILASE C965.09-RELATED"/>
    <property type="match status" value="1"/>
</dbReference>
<keyword evidence="1 3" id="KW-0378">Hydrolase</keyword>
<name>A0ABV8DK49_9BURK</name>
<dbReference type="InterPro" id="IPR036526">
    <property type="entry name" value="C-N_Hydrolase_sf"/>
</dbReference>
<dbReference type="CDD" id="cd07197">
    <property type="entry name" value="nitrilase"/>
    <property type="match status" value="1"/>
</dbReference>
<keyword evidence="4" id="KW-1185">Reference proteome</keyword>
<reference evidence="4" key="1">
    <citation type="journal article" date="2019" name="Int. J. Syst. Evol. Microbiol.">
        <title>The Global Catalogue of Microorganisms (GCM) 10K type strain sequencing project: providing services to taxonomists for standard genome sequencing and annotation.</title>
        <authorList>
            <consortium name="The Broad Institute Genomics Platform"/>
            <consortium name="The Broad Institute Genome Sequencing Center for Infectious Disease"/>
            <person name="Wu L."/>
            <person name="Ma J."/>
        </authorList>
    </citation>
    <scope>NUCLEOTIDE SEQUENCE [LARGE SCALE GENOMIC DNA]</scope>
    <source>
        <strain evidence="4">CCUG 2113</strain>
    </source>
</reference>
<dbReference type="GO" id="GO:0016787">
    <property type="term" value="F:hydrolase activity"/>
    <property type="evidence" value="ECO:0007669"/>
    <property type="project" value="UniProtKB-KW"/>
</dbReference>
<comment type="caution">
    <text evidence="3">The sequence shown here is derived from an EMBL/GenBank/DDBJ whole genome shotgun (WGS) entry which is preliminary data.</text>
</comment>
<proteinExistence type="predicted"/>
<dbReference type="InterPro" id="IPR003010">
    <property type="entry name" value="C-N_Hydrolase"/>
</dbReference>
<dbReference type="Gene3D" id="3.60.110.10">
    <property type="entry name" value="Carbon-nitrogen hydrolase"/>
    <property type="match status" value="1"/>
</dbReference>
<dbReference type="EMBL" id="JBHSAJ010000185">
    <property type="protein sequence ID" value="MFC3938682.1"/>
    <property type="molecule type" value="Genomic_DNA"/>
</dbReference>
<dbReference type="SUPFAM" id="SSF56317">
    <property type="entry name" value="Carbon-nitrogen hydrolase"/>
    <property type="match status" value="1"/>
</dbReference>
<evidence type="ECO:0000313" key="4">
    <source>
        <dbReference type="Proteomes" id="UP001595693"/>
    </source>
</evidence>
<feature type="domain" description="CN hydrolase" evidence="2">
    <location>
        <begin position="9"/>
        <end position="247"/>
    </location>
</feature>
<protein>
    <submittedName>
        <fullName evidence="3">Carbon-nitrogen hydrolase family protein</fullName>
    </submittedName>
</protein>